<evidence type="ECO:0000313" key="3">
    <source>
        <dbReference type="Proteomes" id="UP000654075"/>
    </source>
</evidence>
<proteinExistence type="predicted"/>
<gene>
    <name evidence="2" type="ORF">PGLA1383_LOCUS46902</name>
</gene>
<comment type="caution">
    <text evidence="2">The sequence shown here is derived from an EMBL/GenBank/DDBJ whole genome shotgun (WGS) entry which is preliminary data.</text>
</comment>
<protein>
    <recommendedName>
        <fullName evidence="4">Plastid lipid-associated protein/fibrillin conserved domain-containing protein</fullName>
    </recommendedName>
</protein>
<keyword evidence="1" id="KW-1133">Transmembrane helix</keyword>
<keyword evidence="1" id="KW-0472">Membrane</keyword>
<organism evidence="2 3">
    <name type="scientific">Polarella glacialis</name>
    <name type="common">Dinoflagellate</name>
    <dbReference type="NCBI Taxonomy" id="89957"/>
    <lineage>
        <taxon>Eukaryota</taxon>
        <taxon>Sar</taxon>
        <taxon>Alveolata</taxon>
        <taxon>Dinophyceae</taxon>
        <taxon>Suessiales</taxon>
        <taxon>Suessiaceae</taxon>
        <taxon>Polarella</taxon>
    </lineage>
</organism>
<feature type="transmembrane region" description="Helical" evidence="1">
    <location>
        <begin position="39"/>
        <end position="58"/>
    </location>
</feature>
<keyword evidence="3" id="KW-1185">Reference proteome</keyword>
<reference evidence="2" key="1">
    <citation type="submission" date="2021-02" db="EMBL/GenBank/DDBJ databases">
        <authorList>
            <person name="Dougan E. K."/>
            <person name="Rhodes N."/>
            <person name="Thang M."/>
            <person name="Chan C."/>
        </authorList>
    </citation>
    <scope>NUCLEOTIDE SEQUENCE</scope>
</reference>
<dbReference type="Proteomes" id="UP000654075">
    <property type="component" value="Unassembled WGS sequence"/>
</dbReference>
<dbReference type="EMBL" id="CAJNNV010029921">
    <property type="protein sequence ID" value="CAE8630643.1"/>
    <property type="molecule type" value="Genomic_DNA"/>
</dbReference>
<dbReference type="PANTHER" id="PTHR34123:SF1">
    <property type="entry name" value="OS04G0578200 PROTEIN"/>
    <property type="match status" value="1"/>
</dbReference>
<evidence type="ECO:0000256" key="1">
    <source>
        <dbReference type="SAM" id="Phobius"/>
    </source>
</evidence>
<dbReference type="AlphaFoldDB" id="A0A813GZ99"/>
<evidence type="ECO:0000313" key="2">
    <source>
        <dbReference type="EMBL" id="CAE8630643.1"/>
    </source>
</evidence>
<accession>A0A813GZ99</accession>
<evidence type="ECO:0008006" key="4">
    <source>
        <dbReference type="Google" id="ProtNLM"/>
    </source>
</evidence>
<sequence length="246" mass="26788">MASQEILLQADSCARDMTTSASAWPTKARRKPTKASRRNLLLVLGCAFQLLQVVGFVASRQTASSLTFVSPVSRRGLLSAALLPSLGGAAVSLSLSGPAQAEAETSPAKRRNLPASEVAQIVREDLVTRQFLATADFSSEIYDDACIFTDEIDTYTYAKFIKGTKALFVAAESNVRLLGDVEVLEGGKKIQFRFDEDLAFNFPLVHPKVSLSGTCTLTRSEETGLIISYREKWDQSPTQVVFTARL</sequence>
<keyword evidence="1" id="KW-0812">Transmembrane</keyword>
<dbReference type="OrthoDB" id="348976at2759"/>
<dbReference type="PANTHER" id="PTHR34123">
    <property type="entry name" value="OS04G0578200 PROTEIN"/>
    <property type="match status" value="1"/>
</dbReference>
<name>A0A813GZ99_POLGL</name>